<name>A0A2D0KQX0_9GAMM</name>
<dbReference type="RefSeq" id="WP_099124791.1">
    <property type="nucleotide sequence ID" value="NZ_CAWNRH010000035.1"/>
</dbReference>
<sequence length="87" mass="10018">MVWVVDDERAEWAQIPRAAENKYDEWVRIIVENNRSPSDAARDIGDSNFKMLSGATELYTIRLSQRHRVLFTIDSVNEIVRVLQVGG</sequence>
<proteinExistence type="predicted"/>
<organism evidence="1 2">
    <name type="scientific">Xenorhabdus stockiae</name>
    <dbReference type="NCBI Taxonomy" id="351614"/>
    <lineage>
        <taxon>Bacteria</taxon>
        <taxon>Pseudomonadati</taxon>
        <taxon>Pseudomonadota</taxon>
        <taxon>Gammaproteobacteria</taxon>
        <taxon>Enterobacterales</taxon>
        <taxon>Morganellaceae</taxon>
        <taxon>Xenorhabdus</taxon>
    </lineage>
</organism>
<gene>
    <name evidence="1" type="ORF">Xsto_01777</name>
</gene>
<keyword evidence="2" id="KW-1185">Reference proteome</keyword>
<dbReference type="EMBL" id="NJAJ01000013">
    <property type="protein sequence ID" value="PHM65830.1"/>
    <property type="molecule type" value="Genomic_DNA"/>
</dbReference>
<accession>A0A2D0KQX0</accession>
<dbReference type="AlphaFoldDB" id="A0A2D0KQX0"/>
<protein>
    <submittedName>
        <fullName evidence="1">Txp40, insecticidal toxin</fullName>
    </submittedName>
</protein>
<evidence type="ECO:0000313" key="1">
    <source>
        <dbReference type="EMBL" id="PHM65830.1"/>
    </source>
</evidence>
<comment type="caution">
    <text evidence="1">The sequence shown here is derived from an EMBL/GenBank/DDBJ whole genome shotgun (WGS) entry which is preliminary data.</text>
</comment>
<dbReference type="Proteomes" id="UP000222366">
    <property type="component" value="Unassembled WGS sequence"/>
</dbReference>
<reference evidence="1 2" key="1">
    <citation type="journal article" date="2017" name="Nat. Microbiol.">
        <title>Natural product diversity associated with the nematode symbionts Photorhabdus and Xenorhabdus.</title>
        <authorList>
            <person name="Tobias N.J."/>
            <person name="Wolff H."/>
            <person name="Djahanschiri B."/>
            <person name="Grundmann F."/>
            <person name="Kronenwerth M."/>
            <person name="Shi Y.M."/>
            <person name="Simonyi S."/>
            <person name="Grun P."/>
            <person name="Shapiro-Ilan D."/>
            <person name="Pidot S.J."/>
            <person name="Stinear T.P."/>
            <person name="Ebersberger I."/>
            <person name="Bode H.B."/>
        </authorList>
    </citation>
    <scope>NUCLEOTIDE SEQUENCE [LARGE SCALE GENOMIC DNA]</scope>
    <source>
        <strain evidence="1 2">DSM 17904</strain>
    </source>
</reference>
<evidence type="ECO:0000313" key="2">
    <source>
        <dbReference type="Proteomes" id="UP000222366"/>
    </source>
</evidence>